<proteinExistence type="predicted"/>
<dbReference type="EnsemblMetazoa" id="AALFPA23_010478.R14666">
    <property type="protein sequence ID" value="AALFPA23_010478.P14666"/>
    <property type="gene ID" value="AALFPA23_010478"/>
</dbReference>
<feature type="transmembrane region" description="Helical" evidence="2">
    <location>
        <begin position="26"/>
        <end position="48"/>
    </location>
</feature>
<reference evidence="4" key="1">
    <citation type="journal article" date="2015" name="Proc. Natl. Acad. Sci. U.S.A.">
        <title>Genome sequence of the Asian Tiger mosquito, Aedes albopictus, reveals insights into its biology, genetics, and evolution.</title>
        <authorList>
            <person name="Chen X.G."/>
            <person name="Jiang X."/>
            <person name="Gu J."/>
            <person name="Xu M."/>
            <person name="Wu Y."/>
            <person name="Deng Y."/>
            <person name="Zhang C."/>
            <person name="Bonizzoni M."/>
            <person name="Dermauw W."/>
            <person name="Vontas J."/>
            <person name="Armbruster P."/>
            <person name="Huang X."/>
            <person name="Yang Y."/>
            <person name="Zhang H."/>
            <person name="He W."/>
            <person name="Peng H."/>
            <person name="Liu Y."/>
            <person name="Wu K."/>
            <person name="Chen J."/>
            <person name="Lirakis M."/>
            <person name="Topalis P."/>
            <person name="Van Leeuwen T."/>
            <person name="Hall A.B."/>
            <person name="Jiang X."/>
            <person name="Thorpe C."/>
            <person name="Mueller R.L."/>
            <person name="Sun C."/>
            <person name="Waterhouse R.M."/>
            <person name="Yan G."/>
            <person name="Tu Z.J."/>
            <person name="Fang X."/>
            <person name="James A.A."/>
        </authorList>
    </citation>
    <scope>NUCLEOTIDE SEQUENCE [LARGE SCALE GENOMIC DNA]</scope>
    <source>
        <strain evidence="4">Foshan</strain>
    </source>
</reference>
<dbReference type="EnsemblMetazoa" id="AALFPA23_010478.R14665">
    <property type="protein sequence ID" value="AALFPA23_010478.P14665"/>
    <property type="gene ID" value="AALFPA23_010478"/>
</dbReference>
<evidence type="ECO:0000256" key="1">
    <source>
        <dbReference type="SAM" id="MobiDB-lite"/>
    </source>
</evidence>
<evidence type="ECO:0000256" key="2">
    <source>
        <dbReference type="SAM" id="Phobius"/>
    </source>
</evidence>
<keyword evidence="4" id="KW-1185">Reference proteome</keyword>
<dbReference type="Proteomes" id="UP000069940">
    <property type="component" value="Unassembled WGS sequence"/>
</dbReference>
<evidence type="ECO:0000313" key="4">
    <source>
        <dbReference type="Proteomes" id="UP000069940"/>
    </source>
</evidence>
<dbReference type="RefSeq" id="XP_062706323.1">
    <property type="nucleotide sequence ID" value="XM_062850339.1"/>
</dbReference>
<dbReference type="GeneID" id="115264142"/>
<keyword evidence="2" id="KW-1133">Transmembrane helix</keyword>
<accession>A0ABM1YME3</accession>
<keyword evidence="2" id="KW-0472">Membrane</keyword>
<protein>
    <recommendedName>
        <fullName evidence="5">Secreted protein</fullName>
    </recommendedName>
</protein>
<organism evidence="3 4">
    <name type="scientific">Aedes albopictus</name>
    <name type="common">Asian tiger mosquito</name>
    <name type="synonym">Stegomyia albopicta</name>
    <dbReference type="NCBI Taxonomy" id="7160"/>
    <lineage>
        <taxon>Eukaryota</taxon>
        <taxon>Metazoa</taxon>
        <taxon>Ecdysozoa</taxon>
        <taxon>Arthropoda</taxon>
        <taxon>Hexapoda</taxon>
        <taxon>Insecta</taxon>
        <taxon>Pterygota</taxon>
        <taxon>Neoptera</taxon>
        <taxon>Endopterygota</taxon>
        <taxon>Diptera</taxon>
        <taxon>Nematocera</taxon>
        <taxon>Culicoidea</taxon>
        <taxon>Culicidae</taxon>
        <taxon>Culicinae</taxon>
        <taxon>Aedini</taxon>
        <taxon>Aedes</taxon>
        <taxon>Stegomyia</taxon>
    </lineage>
</organism>
<name>A0ABM1YME3_AEDAL</name>
<sequence>MSNNGPGVTNPMLYDPPEGQASNTKLMQFVAGVGVSIAAISAGTALGWTSPVLPQLALPETGNDSSTATVASSSNNTDAGSGFYLTADQGTIPKKNCYLLR</sequence>
<keyword evidence="2" id="KW-0812">Transmembrane</keyword>
<evidence type="ECO:0000313" key="3">
    <source>
        <dbReference type="EnsemblMetazoa" id="AALFPA23_010478.P14665"/>
    </source>
</evidence>
<feature type="region of interest" description="Disordered" evidence="1">
    <location>
        <begin position="59"/>
        <end position="88"/>
    </location>
</feature>
<evidence type="ECO:0008006" key="5">
    <source>
        <dbReference type="Google" id="ProtNLM"/>
    </source>
</evidence>
<feature type="compositionally biased region" description="Low complexity" evidence="1">
    <location>
        <begin position="63"/>
        <end position="79"/>
    </location>
</feature>
<reference evidence="3" key="2">
    <citation type="submission" date="2025-05" db="UniProtKB">
        <authorList>
            <consortium name="EnsemblMetazoa"/>
        </authorList>
    </citation>
    <scope>IDENTIFICATION</scope>
    <source>
        <strain evidence="3">Foshan</strain>
    </source>
</reference>
<dbReference type="RefSeq" id="XP_062706326.1">
    <property type="nucleotide sequence ID" value="XM_062850342.1"/>
</dbReference>